<evidence type="ECO:0000313" key="6">
    <source>
        <dbReference type="Proteomes" id="UP000247565"/>
    </source>
</evidence>
<name>A0A318N454_9PROT</name>
<protein>
    <submittedName>
        <fullName evidence="5">1-acyl-sn-glycerol-3-phosphate acyltransferase</fullName>
    </submittedName>
</protein>
<sequence length="212" mass="23987">MGLFAFYIRYFAKKHALAYAQLWTELSIKGLTKICKIEIDIKGKEFLPNDSSFIIASQHQSAFDTLIWMNLLPRPAYIMKKELIHLPLVGPMLLLSGMIPLDRQGGARALKKLVMNCKNAIKDQRQIIIFPEGTRSQYGKKVKLQAGVAAIASQLDLKIVPVSTNSGLHWGRHSFIKKPGTIYINLHPVITDLSNRKKVLFAIEKSWDNNIM</sequence>
<accession>A0A318N454</accession>
<evidence type="ECO:0000259" key="4">
    <source>
        <dbReference type="SMART" id="SM00563"/>
    </source>
</evidence>
<dbReference type="GO" id="GO:0006654">
    <property type="term" value="P:phosphatidic acid biosynthetic process"/>
    <property type="evidence" value="ECO:0007669"/>
    <property type="project" value="TreeGrafter"/>
</dbReference>
<gene>
    <name evidence="5" type="ORF">DK869_02120</name>
</gene>
<keyword evidence="3 5" id="KW-0012">Acyltransferase</keyword>
<dbReference type="InterPro" id="IPR002123">
    <property type="entry name" value="Plipid/glycerol_acylTrfase"/>
</dbReference>
<dbReference type="SUPFAM" id="SSF69593">
    <property type="entry name" value="Glycerol-3-phosphate (1)-acyltransferase"/>
    <property type="match status" value="1"/>
</dbReference>
<dbReference type="Proteomes" id="UP000247565">
    <property type="component" value="Unassembled WGS sequence"/>
</dbReference>
<comment type="pathway">
    <text evidence="1">Lipid metabolism.</text>
</comment>
<dbReference type="CDD" id="cd07989">
    <property type="entry name" value="LPLAT_AGPAT-like"/>
    <property type="match status" value="1"/>
</dbReference>
<evidence type="ECO:0000313" key="5">
    <source>
        <dbReference type="EMBL" id="PXZ02097.1"/>
    </source>
</evidence>
<dbReference type="AlphaFoldDB" id="A0A318N454"/>
<dbReference type="PANTHER" id="PTHR10434:SF11">
    <property type="entry name" value="1-ACYL-SN-GLYCEROL-3-PHOSPHATE ACYLTRANSFERASE"/>
    <property type="match status" value="1"/>
</dbReference>
<keyword evidence="2 5" id="KW-0808">Transferase</keyword>
<organism evidence="5 6">
    <name type="scientific">Commensalibacter melissae</name>
    <dbReference type="NCBI Taxonomy" id="2070537"/>
    <lineage>
        <taxon>Bacteria</taxon>
        <taxon>Pseudomonadati</taxon>
        <taxon>Pseudomonadota</taxon>
        <taxon>Alphaproteobacteria</taxon>
        <taxon>Acetobacterales</taxon>
        <taxon>Acetobacteraceae</taxon>
    </lineage>
</organism>
<reference evidence="5 6" key="1">
    <citation type="submission" date="2018-05" db="EMBL/GenBank/DDBJ databases">
        <title>Reference genomes for bee gut microbiota database.</title>
        <authorList>
            <person name="Ellegaard K.M."/>
        </authorList>
    </citation>
    <scope>NUCLEOTIDE SEQUENCE [LARGE SCALE GENOMIC DNA]</scope>
    <source>
        <strain evidence="5 6">ESL0284</strain>
    </source>
</reference>
<dbReference type="GO" id="GO:0003841">
    <property type="term" value="F:1-acylglycerol-3-phosphate O-acyltransferase activity"/>
    <property type="evidence" value="ECO:0007669"/>
    <property type="project" value="TreeGrafter"/>
</dbReference>
<evidence type="ECO:0000256" key="2">
    <source>
        <dbReference type="ARBA" id="ARBA00022679"/>
    </source>
</evidence>
<dbReference type="Pfam" id="PF01553">
    <property type="entry name" value="Acyltransferase"/>
    <property type="match status" value="1"/>
</dbReference>
<dbReference type="OrthoDB" id="5290997at2"/>
<evidence type="ECO:0000256" key="1">
    <source>
        <dbReference type="ARBA" id="ARBA00005189"/>
    </source>
</evidence>
<feature type="domain" description="Phospholipid/glycerol acyltransferase" evidence="4">
    <location>
        <begin position="53"/>
        <end position="167"/>
    </location>
</feature>
<dbReference type="SMART" id="SM00563">
    <property type="entry name" value="PlsC"/>
    <property type="match status" value="1"/>
</dbReference>
<evidence type="ECO:0000256" key="3">
    <source>
        <dbReference type="ARBA" id="ARBA00023315"/>
    </source>
</evidence>
<dbReference type="PANTHER" id="PTHR10434">
    <property type="entry name" value="1-ACYL-SN-GLYCEROL-3-PHOSPHATE ACYLTRANSFERASE"/>
    <property type="match status" value="1"/>
</dbReference>
<proteinExistence type="predicted"/>
<comment type="caution">
    <text evidence="5">The sequence shown here is derived from an EMBL/GenBank/DDBJ whole genome shotgun (WGS) entry which is preliminary data.</text>
</comment>
<dbReference type="EMBL" id="QGLT01000001">
    <property type="protein sequence ID" value="PXZ02097.1"/>
    <property type="molecule type" value="Genomic_DNA"/>
</dbReference>
<keyword evidence="6" id="KW-1185">Reference proteome</keyword>